<dbReference type="InterPro" id="IPR022812">
    <property type="entry name" value="Dynamin"/>
</dbReference>
<dbReference type="InterPro" id="IPR000375">
    <property type="entry name" value="Dynamin_stalk"/>
</dbReference>
<evidence type="ECO:0000256" key="3">
    <source>
        <dbReference type="ARBA" id="ARBA00022701"/>
    </source>
</evidence>
<dbReference type="Pfam" id="PF01031">
    <property type="entry name" value="Dynamin_M"/>
    <property type="match status" value="1"/>
</dbReference>
<dbReference type="Pfam" id="PF00350">
    <property type="entry name" value="Dynamin_N"/>
    <property type="match status" value="1"/>
</dbReference>
<keyword evidence="5" id="KW-0378">Hydrolase</keyword>
<evidence type="ECO:0000256" key="1">
    <source>
        <dbReference type="ARBA" id="ARBA00011980"/>
    </source>
</evidence>
<dbReference type="GO" id="GO:0003924">
    <property type="term" value="F:GTPase activity"/>
    <property type="evidence" value="ECO:0007669"/>
    <property type="project" value="InterPro"/>
</dbReference>
<dbReference type="Gene3D" id="3.40.50.300">
    <property type="entry name" value="P-loop containing nucleotide triphosphate hydrolases"/>
    <property type="match status" value="1"/>
</dbReference>
<organism evidence="10 11">
    <name type="scientific">Oryctes borbonicus</name>
    <dbReference type="NCBI Taxonomy" id="1629725"/>
    <lineage>
        <taxon>Eukaryota</taxon>
        <taxon>Metazoa</taxon>
        <taxon>Ecdysozoa</taxon>
        <taxon>Arthropoda</taxon>
        <taxon>Hexapoda</taxon>
        <taxon>Insecta</taxon>
        <taxon>Pterygota</taxon>
        <taxon>Neoptera</taxon>
        <taxon>Endopterygota</taxon>
        <taxon>Coleoptera</taxon>
        <taxon>Polyphaga</taxon>
        <taxon>Scarabaeiformia</taxon>
        <taxon>Scarabaeidae</taxon>
        <taxon>Dynastinae</taxon>
        <taxon>Oryctes</taxon>
    </lineage>
</organism>
<reference evidence="10 11" key="1">
    <citation type="submission" date="2015-09" db="EMBL/GenBank/DDBJ databases">
        <title>Draft genome of the scarab beetle Oryctes borbonicus.</title>
        <authorList>
            <person name="Meyer J.M."/>
            <person name="Markov G.V."/>
            <person name="Baskaran P."/>
            <person name="Herrmann M."/>
            <person name="Sommer R.J."/>
            <person name="Roedelsperger C."/>
        </authorList>
    </citation>
    <scope>NUCLEOTIDE SEQUENCE [LARGE SCALE GENOMIC DNA]</scope>
    <source>
        <strain evidence="10">OB123</strain>
        <tissue evidence="10">Whole animal</tissue>
    </source>
</reference>
<gene>
    <name evidence="10" type="ORF">AMK59_3329</name>
</gene>
<protein>
    <recommendedName>
        <fullName evidence="1">dynamin GTPase</fullName>
        <ecNumber evidence="1">3.6.5.5</ecNumber>
    </recommendedName>
</protein>
<dbReference type="FunFam" id="3.40.50.300:FF:000045">
    <property type="entry name" value="dynamin-1 isoform X2"/>
    <property type="match status" value="1"/>
</dbReference>
<dbReference type="GO" id="GO:0016185">
    <property type="term" value="P:synaptic vesicle budding from presynaptic endocytic zone membrane"/>
    <property type="evidence" value="ECO:0007669"/>
    <property type="project" value="TreeGrafter"/>
</dbReference>
<dbReference type="InterPro" id="IPR045063">
    <property type="entry name" value="Dynamin_N"/>
</dbReference>
<evidence type="ECO:0000256" key="4">
    <source>
        <dbReference type="ARBA" id="ARBA00022741"/>
    </source>
</evidence>
<dbReference type="PRINTS" id="PR00195">
    <property type="entry name" value="DYNAMIN"/>
</dbReference>
<dbReference type="GO" id="GO:0008017">
    <property type="term" value="F:microtubule binding"/>
    <property type="evidence" value="ECO:0007669"/>
    <property type="project" value="TreeGrafter"/>
</dbReference>
<keyword evidence="7" id="KW-0505">Motor protein</keyword>
<keyword evidence="2" id="KW-0254">Endocytosis</keyword>
<dbReference type="GO" id="GO:0005737">
    <property type="term" value="C:cytoplasm"/>
    <property type="evidence" value="ECO:0007669"/>
    <property type="project" value="TreeGrafter"/>
</dbReference>
<dbReference type="PANTHER" id="PTHR11566:SF212">
    <property type="entry name" value="DYNAMIN"/>
    <property type="match status" value="1"/>
</dbReference>
<accession>A0A0T6B3Q6</accession>
<keyword evidence="3" id="KW-0493">Microtubule</keyword>
<dbReference type="CDD" id="cd08771">
    <property type="entry name" value="DLP_1"/>
    <property type="match status" value="1"/>
</dbReference>
<dbReference type="PANTHER" id="PTHR11566">
    <property type="entry name" value="DYNAMIN"/>
    <property type="match status" value="1"/>
</dbReference>
<evidence type="ECO:0000313" key="10">
    <source>
        <dbReference type="EMBL" id="KRT82048.1"/>
    </source>
</evidence>
<dbReference type="Proteomes" id="UP000051574">
    <property type="component" value="Unassembled WGS sequence"/>
</dbReference>
<dbReference type="PROSITE" id="PS00410">
    <property type="entry name" value="G_DYNAMIN_1"/>
    <property type="match status" value="1"/>
</dbReference>
<dbReference type="PROSITE" id="PS51718">
    <property type="entry name" value="G_DYNAMIN_2"/>
    <property type="match status" value="1"/>
</dbReference>
<keyword evidence="6 8" id="KW-0342">GTP-binding</keyword>
<dbReference type="InterPro" id="IPR001401">
    <property type="entry name" value="Dynamin_GTPase"/>
</dbReference>
<sequence>MSGNTGMEQLIPIVNKLQDAFTQLGVHMTLDLPQIAVVGGQSAGKSSVLENFVGRDFLPRGSGIVTRRPLILQLINSNTEYAEFLHCKGKKFVDFDEVRREIESETDRVTGNNKGISNIPINLRVYSPNVLNLTLIDLPGLTKVPIGDQPPDIEQQIKAMIMQFIKRDSCLILAVTPANTDLANSDALKLAKEVDPQGIRTIGVITKLDLMDDGTDARDILENKLLPLRRGYIGVINRSQRDIDGKKDITAALAAEKKFFLSHPAYRHIADRLGTPYLQRILNQQLTNHIRDTLPGLRDKLQKQLLTLEKDVEEYRHIRPDDPSVKTKAMLQMIQQLQSDFERTIEGSGSAQINTMELSGGAKINRLFHERFPFEIVKMEIDEKELRREIAFAIRNIHGIRVTFPFFFKIIAVYI</sequence>
<dbReference type="InterPro" id="IPR019762">
    <property type="entry name" value="Dynamin_GTPase_CS"/>
</dbReference>
<dbReference type="GO" id="GO:0098793">
    <property type="term" value="C:presynapse"/>
    <property type="evidence" value="ECO:0007669"/>
    <property type="project" value="GOC"/>
</dbReference>
<dbReference type="SMART" id="SM00053">
    <property type="entry name" value="DYNc"/>
    <property type="match status" value="1"/>
</dbReference>
<name>A0A0T6B3Q6_9SCAR</name>
<dbReference type="InterPro" id="IPR027417">
    <property type="entry name" value="P-loop_NTPase"/>
</dbReference>
<evidence type="ECO:0000256" key="2">
    <source>
        <dbReference type="ARBA" id="ARBA00022583"/>
    </source>
</evidence>
<dbReference type="SUPFAM" id="SSF52540">
    <property type="entry name" value="P-loop containing nucleoside triphosphate hydrolases"/>
    <property type="match status" value="1"/>
</dbReference>
<dbReference type="GO" id="GO:0005525">
    <property type="term" value="F:GTP binding"/>
    <property type="evidence" value="ECO:0007669"/>
    <property type="project" value="UniProtKB-KW"/>
</dbReference>
<evidence type="ECO:0000256" key="5">
    <source>
        <dbReference type="ARBA" id="ARBA00022801"/>
    </source>
</evidence>
<dbReference type="EMBL" id="LJIG01009954">
    <property type="protein sequence ID" value="KRT82048.1"/>
    <property type="molecule type" value="Genomic_DNA"/>
</dbReference>
<evidence type="ECO:0000313" key="11">
    <source>
        <dbReference type="Proteomes" id="UP000051574"/>
    </source>
</evidence>
<evidence type="ECO:0000259" key="9">
    <source>
        <dbReference type="PROSITE" id="PS51718"/>
    </source>
</evidence>
<proteinExistence type="inferred from homology"/>
<keyword evidence="11" id="KW-1185">Reference proteome</keyword>
<dbReference type="InterPro" id="IPR030381">
    <property type="entry name" value="G_DYNAMIN_dom"/>
</dbReference>
<evidence type="ECO:0000256" key="6">
    <source>
        <dbReference type="ARBA" id="ARBA00023134"/>
    </source>
</evidence>
<dbReference type="OrthoDB" id="6703052at2759"/>
<feature type="domain" description="Dynamin-type G" evidence="9">
    <location>
        <begin position="29"/>
        <end position="295"/>
    </location>
</feature>
<evidence type="ECO:0000256" key="8">
    <source>
        <dbReference type="RuleBase" id="RU003932"/>
    </source>
</evidence>
<dbReference type="AlphaFoldDB" id="A0A0T6B3Q6"/>
<dbReference type="Gene3D" id="1.20.120.1240">
    <property type="entry name" value="Dynamin, middle domain"/>
    <property type="match status" value="1"/>
</dbReference>
<keyword evidence="4 8" id="KW-0547">Nucleotide-binding</keyword>
<dbReference type="EC" id="3.6.5.5" evidence="1"/>
<comment type="caution">
    <text evidence="10">The sequence shown here is derived from an EMBL/GenBank/DDBJ whole genome shotgun (WGS) entry which is preliminary data.</text>
</comment>
<dbReference type="GO" id="GO:0005874">
    <property type="term" value="C:microtubule"/>
    <property type="evidence" value="ECO:0007669"/>
    <property type="project" value="UniProtKB-KW"/>
</dbReference>
<dbReference type="GO" id="GO:0005886">
    <property type="term" value="C:plasma membrane"/>
    <property type="evidence" value="ECO:0007669"/>
    <property type="project" value="TreeGrafter"/>
</dbReference>
<dbReference type="GO" id="GO:0031623">
    <property type="term" value="P:receptor internalization"/>
    <property type="evidence" value="ECO:0007669"/>
    <property type="project" value="TreeGrafter"/>
</dbReference>
<comment type="similarity">
    <text evidence="8">Belongs to the TRAFAC class dynamin-like GTPase superfamily. Dynamin/Fzo/YdjA family.</text>
</comment>
<evidence type="ECO:0000256" key="7">
    <source>
        <dbReference type="ARBA" id="ARBA00023175"/>
    </source>
</evidence>